<protein>
    <submittedName>
        <fullName evidence="2">Uncharacterized protein</fullName>
    </submittedName>
</protein>
<sequence precursor="true">MFHRSTLRPLPGLFLVLWMASCHAPASAELIISDLGKHYTFDPDVTPAHLRNHIERDEDVIGGNTSIRNETADHLDWKGNPNANGFGYFQRNRDLGQVINIPDGDDVTVDAIVLRTARGNNAVMAGTPGAEMYLQFFEVVGLPDQTLRINENGTTKGQRATHGFDMKYNRADDYVEGVTYRPIRRVTGGVFPTSIPPTTRYAYRRIPGEPFGIQDGHLRYIRFDLTDEDEITLQSGRRYAFMVGFERPGVDRGLGIAVTTKVHTQEAAQFDVDANGTPRWAIRREGDGTIPPTMLDTIEEPTDDALRQTLIRQSMFRPNHWDTLLPTSDGYPDVDSYMTRQFYIEQRLSPASSR</sequence>
<organism evidence="2 3">
    <name type="scientific">Crateriforma conspicua</name>
    <dbReference type="NCBI Taxonomy" id="2527996"/>
    <lineage>
        <taxon>Bacteria</taxon>
        <taxon>Pseudomonadati</taxon>
        <taxon>Planctomycetota</taxon>
        <taxon>Planctomycetia</taxon>
        <taxon>Planctomycetales</taxon>
        <taxon>Planctomycetaceae</taxon>
        <taxon>Crateriforma</taxon>
    </lineage>
</organism>
<reference evidence="2 3" key="1">
    <citation type="submission" date="2019-02" db="EMBL/GenBank/DDBJ databases">
        <title>Deep-cultivation of Planctomycetes and their phenomic and genomic characterization uncovers novel biology.</title>
        <authorList>
            <person name="Wiegand S."/>
            <person name="Jogler M."/>
            <person name="Boedeker C."/>
            <person name="Pinto D."/>
            <person name="Vollmers J."/>
            <person name="Rivas-Marin E."/>
            <person name="Kohn T."/>
            <person name="Peeters S.H."/>
            <person name="Heuer A."/>
            <person name="Rast P."/>
            <person name="Oberbeckmann S."/>
            <person name="Bunk B."/>
            <person name="Jeske O."/>
            <person name="Meyerdierks A."/>
            <person name="Storesund J.E."/>
            <person name="Kallscheuer N."/>
            <person name="Luecker S."/>
            <person name="Lage O.M."/>
            <person name="Pohl T."/>
            <person name="Merkel B.J."/>
            <person name="Hornburger P."/>
            <person name="Mueller R.-W."/>
            <person name="Bruemmer F."/>
            <person name="Labrenz M."/>
            <person name="Spormann A.M."/>
            <person name="Op Den Camp H."/>
            <person name="Overmann J."/>
            <person name="Amann R."/>
            <person name="Jetten M.S.M."/>
            <person name="Mascher T."/>
            <person name="Medema M.H."/>
            <person name="Devos D.P."/>
            <person name="Kaster A.-K."/>
            <person name="Ovreas L."/>
            <person name="Rohde M."/>
            <person name="Galperin M.Y."/>
            <person name="Jogler C."/>
        </authorList>
    </citation>
    <scope>NUCLEOTIDE SEQUENCE [LARGE SCALE GENOMIC DNA]</scope>
    <source>
        <strain evidence="2 3">V7</strain>
    </source>
</reference>
<name>A0A5C6FVX8_9PLAN</name>
<dbReference type="RefSeq" id="WP_146411576.1">
    <property type="nucleotide sequence ID" value="NZ_SJPZ01000001.1"/>
</dbReference>
<feature type="chain" id="PRO_5022970282" evidence="1">
    <location>
        <begin position="25"/>
        <end position="354"/>
    </location>
</feature>
<evidence type="ECO:0000313" key="2">
    <source>
        <dbReference type="EMBL" id="TWU65488.1"/>
    </source>
</evidence>
<comment type="caution">
    <text evidence="2">The sequence shown here is derived from an EMBL/GenBank/DDBJ whole genome shotgun (WGS) entry which is preliminary data.</text>
</comment>
<dbReference type="EMBL" id="SJPZ01000001">
    <property type="protein sequence ID" value="TWU65488.1"/>
    <property type="molecule type" value="Genomic_DNA"/>
</dbReference>
<dbReference type="OrthoDB" id="269761at2"/>
<proteinExistence type="predicted"/>
<dbReference type="Proteomes" id="UP000316476">
    <property type="component" value="Unassembled WGS sequence"/>
</dbReference>
<feature type="signal peptide" evidence="1">
    <location>
        <begin position="1"/>
        <end position="24"/>
    </location>
</feature>
<evidence type="ECO:0000256" key="1">
    <source>
        <dbReference type="SAM" id="SignalP"/>
    </source>
</evidence>
<dbReference type="PROSITE" id="PS51257">
    <property type="entry name" value="PROKAR_LIPOPROTEIN"/>
    <property type="match status" value="1"/>
</dbReference>
<keyword evidence="1" id="KW-0732">Signal</keyword>
<dbReference type="AlphaFoldDB" id="A0A5C6FVX8"/>
<gene>
    <name evidence="2" type="ORF">V7x_10350</name>
</gene>
<evidence type="ECO:0000313" key="3">
    <source>
        <dbReference type="Proteomes" id="UP000316476"/>
    </source>
</evidence>
<accession>A0A5C6FVX8</accession>